<dbReference type="SUPFAM" id="SSF88659">
    <property type="entry name" value="Sigma3 and sigma4 domains of RNA polymerase sigma factors"/>
    <property type="match status" value="1"/>
</dbReference>
<dbReference type="NCBIfam" id="TIGR02937">
    <property type="entry name" value="sigma70-ECF"/>
    <property type="match status" value="1"/>
</dbReference>
<dbReference type="STRING" id="680026.AB733_18885"/>
<evidence type="ECO:0000256" key="5">
    <source>
        <dbReference type="ARBA" id="ARBA00023163"/>
    </source>
</evidence>
<dbReference type="SUPFAM" id="SSF88946">
    <property type="entry name" value="Sigma2 domain of RNA polymerase sigma factors"/>
    <property type="match status" value="1"/>
</dbReference>
<evidence type="ECO:0000256" key="1">
    <source>
        <dbReference type="ARBA" id="ARBA00010641"/>
    </source>
</evidence>
<dbReference type="GO" id="GO:0003677">
    <property type="term" value="F:DNA binding"/>
    <property type="evidence" value="ECO:0007669"/>
    <property type="project" value="UniProtKB-KW"/>
</dbReference>
<dbReference type="InterPro" id="IPR013324">
    <property type="entry name" value="RNA_pol_sigma_r3/r4-like"/>
</dbReference>
<dbReference type="InterPro" id="IPR014304">
    <property type="entry name" value="RNA_pol_sigma-Z"/>
</dbReference>
<dbReference type="Pfam" id="PF08281">
    <property type="entry name" value="Sigma70_r4_2"/>
    <property type="match status" value="1"/>
</dbReference>
<keyword evidence="2 6" id="KW-0805">Transcription regulation</keyword>
<reference evidence="9 10" key="1">
    <citation type="submission" date="2018-01" db="EMBL/GenBank/DDBJ databases">
        <title>Whole genome sequencing of Histamine producing bacteria.</title>
        <authorList>
            <person name="Butler K."/>
        </authorList>
    </citation>
    <scope>NUCLEOTIDE SEQUENCE [LARGE SCALE GENOMIC DNA]</scope>
    <source>
        <strain evidence="9 10">DSM 24669</strain>
    </source>
</reference>
<keyword evidence="5 6" id="KW-0804">Transcription</keyword>
<dbReference type="GO" id="GO:0006352">
    <property type="term" value="P:DNA-templated transcription initiation"/>
    <property type="evidence" value="ECO:0007669"/>
    <property type="project" value="InterPro"/>
</dbReference>
<dbReference type="NCBIfam" id="TIGR02959">
    <property type="entry name" value="SigZ"/>
    <property type="match status" value="1"/>
</dbReference>
<keyword evidence="10" id="KW-1185">Reference proteome</keyword>
<evidence type="ECO:0000313" key="9">
    <source>
        <dbReference type="EMBL" id="PSW23041.1"/>
    </source>
</evidence>
<dbReference type="AlphaFoldDB" id="A0A0J8V7T8"/>
<organism evidence="9 10">
    <name type="scientific">Photobacterium swingsii</name>
    <dbReference type="NCBI Taxonomy" id="680026"/>
    <lineage>
        <taxon>Bacteria</taxon>
        <taxon>Pseudomonadati</taxon>
        <taxon>Pseudomonadota</taxon>
        <taxon>Gammaproteobacteria</taxon>
        <taxon>Vibrionales</taxon>
        <taxon>Vibrionaceae</taxon>
        <taxon>Photobacterium</taxon>
    </lineage>
</organism>
<evidence type="ECO:0000256" key="6">
    <source>
        <dbReference type="RuleBase" id="RU000716"/>
    </source>
</evidence>
<evidence type="ECO:0000259" key="8">
    <source>
        <dbReference type="Pfam" id="PF08281"/>
    </source>
</evidence>
<dbReference type="Gene3D" id="1.10.10.10">
    <property type="entry name" value="Winged helix-like DNA-binding domain superfamily/Winged helix DNA-binding domain"/>
    <property type="match status" value="1"/>
</dbReference>
<evidence type="ECO:0000256" key="2">
    <source>
        <dbReference type="ARBA" id="ARBA00023015"/>
    </source>
</evidence>
<dbReference type="InterPro" id="IPR000838">
    <property type="entry name" value="RNA_pol_sigma70_ECF_CS"/>
</dbReference>
<keyword evidence="4 6" id="KW-0238">DNA-binding</keyword>
<dbReference type="InterPro" id="IPR039425">
    <property type="entry name" value="RNA_pol_sigma-70-like"/>
</dbReference>
<dbReference type="InterPro" id="IPR007627">
    <property type="entry name" value="RNA_pol_sigma70_r2"/>
</dbReference>
<feature type="domain" description="RNA polymerase sigma-70 region 2" evidence="7">
    <location>
        <begin position="8"/>
        <end position="73"/>
    </location>
</feature>
<dbReference type="NCBIfam" id="NF007215">
    <property type="entry name" value="PRK09637.1"/>
    <property type="match status" value="1"/>
</dbReference>
<comment type="caution">
    <text evidence="9">The sequence shown here is derived from an EMBL/GenBank/DDBJ whole genome shotgun (WGS) entry which is preliminary data.</text>
</comment>
<dbReference type="EMBL" id="PYLZ01000010">
    <property type="protein sequence ID" value="PSW23041.1"/>
    <property type="molecule type" value="Genomic_DNA"/>
</dbReference>
<evidence type="ECO:0000259" key="7">
    <source>
        <dbReference type="Pfam" id="PF04542"/>
    </source>
</evidence>
<evidence type="ECO:0000256" key="4">
    <source>
        <dbReference type="ARBA" id="ARBA00023125"/>
    </source>
</evidence>
<dbReference type="OrthoDB" id="9803470at2"/>
<dbReference type="PANTHER" id="PTHR43133:SF62">
    <property type="entry name" value="RNA POLYMERASE SIGMA FACTOR SIGZ"/>
    <property type="match status" value="1"/>
</dbReference>
<dbReference type="Proteomes" id="UP000240481">
    <property type="component" value="Unassembled WGS sequence"/>
</dbReference>
<sequence>MNVEHIWAEYRASLQAFLRKNVSNAADVDDLLQEVLIKTYTHMKTIKDPTQIKSWLFQVANNAIIDFYRKQGREAALESGELWYVQDEETIPTQLANCISPFIQALPQDEAEMLTAIEINGETQKNYAEKHGVKYSTLKSRVHKSREKLLGLYQECCDFTLDSQGNLMEYKQKPNACNKC</sequence>
<feature type="domain" description="RNA polymerase sigma factor 70 region 4 type 2" evidence="8">
    <location>
        <begin position="103"/>
        <end position="149"/>
    </location>
</feature>
<dbReference type="PROSITE" id="PS01063">
    <property type="entry name" value="SIGMA70_ECF"/>
    <property type="match status" value="1"/>
</dbReference>
<accession>A0A0J8V7T8</accession>
<dbReference type="InterPro" id="IPR013325">
    <property type="entry name" value="RNA_pol_sigma_r2"/>
</dbReference>
<protein>
    <recommendedName>
        <fullName evidence="6">RNA polymerase sigma factor</fullName>
    </recommendedName>
</protein>
<dbReference type="InterPro" id="IPR014284">
    <property type="entry name" value="RNA_pol_sigma-70_dom"/>
</dbReference>
<comment type="similarity">
    <text evidence="1 6">Belongs to the sigma-70 factor family. ECF subfamily.</text>
</comment>
<keyword evidence="3 6" id="KW-0731">Sigma factor</keyword>
<dbReference type="Gene3D" id="1.10.1740.10">
    <property type="match status" value="1"/>
</dbReference>
<dbReference type="InterPro" id="IPR013249">
    <property type="entry name" value="RNA_pol_sigma70_r4_t2"/>
</dbReference>
<proteinExistence type="inferred from homology"/>
<dbReference type="GO" id="GO:0016987">
    <property type="term" value="F:sigma factor activity"/>
    <property type="evidence" value="ECO:0007669"/>
    <property type="project" value="UniProtKB-KW"/>
</dbReference>
<dbReference type="PANTHER" id="PTHR43133">
    <property type="entry name" value="RNA POLYMERASE ECF-TYPE SIGMA FACTO"/>
    <property type="match status" value="1"/>
</dbReference>
<evidence type="ECO:0000313" key="10">
    <source>
        <dbReference type="Proteomes" id="UP000240481"/>
    </source>
</evidence>
<dbReference type="InterPro" id="IPR036388">
    <property type="entry name" value="WH-like_DNA-bd_sf"/>
</dbReference>
<gene>
    <name evidence="9" type="ORF">C9I94_17860</name>
</gene>
<dbReference type="RefSeq" id="WP_048900174.1">
    <property type="nucleotide sequence ID" value="NZ_AP024853.1"/>
</dbReference>
<evidence type="ECO:0000256" key="3">
    <source>
        <dbReference type="ARBA" id="ARBA00023082"/>
    </source>
</evidence>
<name>A0A0J8V7T8_9GAMM</name>
<dbReference type="Pfam" id="PF04542">
    <property type="entry name" value="Sigma70_r2"/>
    <property type="match status" value="1"/>
</dbReference>